<evidence type="ECO:0000313" key="1">
    <source>
        <dbReference type="EMBL" id="SUG15952.1"/>
    </source>
</evidence>
<reference evidence="1 2" key="1">
    <citation type="submission" date="2018-06" db="EMBL/GenBank/DDBJ databases">
        <authorList>
            <consortium name="Pathogen Informatics"/>
            <person name="Doyle S."/>
        </authorList>
    </citation>
    <scope>NUCLEOTIDE SEQUENCE [LARGE SCALE GENOMIC DNA]</scope>
    <source>
        <strain evidence="1 2">NCTC7295</strain>
    </source>
</reference>
<sequence>MMHHYGSVLLPHGGSALVDMTYYENAIHAMWLASQPVCDHLPSGRAYNITNGENRTLRSIVQKLIDELAIDCRIRSVPYPMLDMIARSMERFGKKSAKEPR</sequence>
<name>A0A379S6P9_SALER</name>
<evidence type="ECO:0000313" key="2">
    <source>
        <dbReference type="Proteomes" id="UP000254124"/>
    </source>
</evidence>
<proteinExistence type="predicted"/>
<accession>A0A379S6P9</accession>
<dbReference type="Proteomes" id="UP000254124">
    <property type="component" value="Unassembled WGS sequence"/>
</dbReference>
<protein>
    <submittedName>
        <fullName evidence="1">Oxidoreductase</fullName>
    </submittedName>
</protein>
<dbReference type="InterPro" id="IPR036291">
    <property type="entry name" value="NAD(P)-bd_dom_sf"/>
</dbReference>
<gene>
    <name evidence="1" type="ORF">NCTC7295_03642</name>
</gene>
<dbReference type="Gene3D" id="3.40.50.720">
    <property type="entry name" value="NAD(P)-binding Rossmann-like Domain"/>
    <property type="match status" value="1"/>
</dbReference>
<dbReference type="EMBL" id="UGWZ01000001">
    <property type="protein sequence ID" value="SUG15952.1"/>
    <property type="molecule type" value="Genomic_DNA"/>
</dbReference>
<organism evidence="1 2">
    <name type="scientific">Salmonella enterica subsp. arizonae</name>
    <dbReference type="NCBI Taxonomy" id="59203"/>
    <lineage>
        <taxon>Bacteria</taxon>
        <taxon>Pseudomonadati</taxon>
        <taxon>Pseudomonadota</taxon>
        <taxon>Gammaproteobacteria</taxon>
        <taxon>Enterobacterales</taxon>
        <taxon>Enterobacteriaceae</taxon>
        <taxon>Salmonella</taxon>
    </lineage>
</organism>
<dbReference type="AlphaFoldDB" id="A0A379S6P9"/>
<dbReference type="SUPFAM" id="SSF51735">
    <property type="entry name" value="NAD(P)-binding Rossmann-fold domains"/>
    <property type="match status" value="1"/>
</dbReference>